<organism evidence="1 2">
    <name type="scientific">Streptomyces bambusae</name>
    <dbReference type="NCBI Taxonomy" id="1550616"/>
    <lineage>
        <taxon>Bacteria</taxon>
        <taxon>Bacillati</taxon>
        <taxon>Actinomycetota</taxon>
        <taxon>Actinomycetes</taxon>
        <taxon>Kitasatosporales</taxon>
        <taxon>Streptomycetaceae</taxon>
        <taxon>Streptomyces</taxon>
    </lineage>
</organism>
<dbReference type="Proteomes" id="UP000812013">
    <property type="component" value="Unassembled WGS sequence"/>
</dbReference>
<evidence type="ECO:0000313" key="2">
    <source>
        <dbReference type="Proteomes" id="UP000812013"/>
    </source>
</evidence>
<reference evidence="1 2" key="1">
    <citation type="submission" date="2019-12" db="EMBL/GenBank/DDBJ databases">
        <title>Genome sequence of Streptomyces bambusae.</title>
        <authorList>
            <person name="Bansal K."/>
            <person name="Choksket S."/>
            <person name="Korpole S."/>
            <person name="Patil P.B."/>
        </authorList>
    </citation>
    <scope>NUCLEOTIDE SEQUENCE [LARGE SCALE GENOMIC DNA]</scope>
    <source>
        <strain evidence="1 2">SK60</strain>
    </source>
</reference>
<dbReference type="EMBL" id="WTFF01000008">
    <property type="protein sequence ID" value="MBW5480788.1"/>
    <property type="molecule type" value="Genomic_DNA"/>
</dbReference>
<comment type="caution">
    <text evidence="1">The sequence shown here is derived from an EMBL/GenBank/DDBJ whole genome shotgun (WGS) entry which is preliminary data.</text>
</comment>
<dbReference type="Gene3D" id="2.110.10.10">
    <property type="entry name" value="Hemopexin-like domain"/>
    <property type="match status" value="1"/>
</dbReference>
<evidence type="ECO:0000313" key="1">
    <source>
        <dbReference type="EMBL" id="MBW5480788.1"/>
    </source>
</evidence>
<gene>
    <name evidence="1" type="ORF">GPJ59_02465</name>
</gene>
<protein>
    <submittedName>
        <fullName evidence="1">Uncharacterized protein</fullName>
    </submittedName>
</protein>
<proteinExistence type="predicted"/>
<name>A0ABS6YZ89_9ACTN</name>
<dbReference type="RefSeq" id="WP_219664674.1">
    <property type="nucleotide sequence ID" value="NZ_WTFF01000008.1"/>
</dbReference>
<accession>A0ABS6YZ89</accession>
<sequence>MVVNVTNGNITYNGKITGHGTYAQVPADFVEDIDDVITVNNDVRMFKGDRLVIANVGQGNKVIYDGKITGHGTFAKLPADFTSDFDAVHTVGNDIRLVKGDRLVVVSINQGAITYDGPLLKHGTYPNVPVEWVS</sequence>
<dbReference type="InterPro" id="IPR036375">
    <property type="entry name" value="Hemopexin-like_dom_sf"/>
</dbReference>
<keyword evidence="2" id="KW-1185">Reference proteome</keyword>